<accession>A0ACB8G9V9</accession>
<reference evidence="1" key="1">
    <citation type="submission" date="2021-08" db="EMBL/GenBank/DDBJ databases">
        <title>The first chromosome-level gecko genome reveals the dynamic sex chromosomes of Neotropical dwarf geckos (Sphaerodactylidae: Sphaerodactylus).</title>
        <authorList>
            <person name="Pinto B.J."/>
            <person name="Keating S.E."/>
            <person name="Gamble T."/>
        </authorList>
    </citation>
    <scope>NUCLEOTIDE SEQUENCE</scope>
    <source>
        <strain evidence="1">TG3544</strain>
    </source>
</reference>
<evidence type="ECO:0000313" key="1">
    <source>
        <dbReference type="EMBL" id="KAH8016459.1"/>
    </source>
</evidence>
<proteinExistence type="predicted"/>
<keyword evidence="2" id="KW-1185">Reference proteome</keyword>
<name>A0ACB8G9V9_9SAUR</name>
<dbReference type="Proteomes" id="UP000827872">
    <property type="component" value="Linkage Group LG01"/>
</dbReference>
<gene>
    <name evidence="1" type="ORF">K3G42_018063</name>
</gene>
<dbReference type="EMBL" id="CM037614">
    <property type="protein sequence ID" value="KAH8016459.1"/>
    <property type="molecule type" value="Genomic_DNA"/>
</dbReference>
<sequence>MESWLPIESVGSILFHWTTTAIAFGHVYLVQENMSTDCLPRGSIFSFGTHKHFQYCGDCTCPHKYLNRSLKLLMETRIFQPNCIQHPPTPTPRNITFIILTGKAT</sequence>
<protein>
    <submittedName>
        <fullName evidence="1">Uncharacterized protein</fullName>
    </submittedName>
</protein>
<comment type="caution">
    <text evidence="1">The sequence shown here is derived from an EMBL/GenBank/DDBJ whole genome shotgun (WGS) entry which is preliminary data.</text>
</comment>
<evidence type="ECO:0000313" key="2">
    <source>
        <dbReference type="Proteomes" id="UP000827872"/>
    </source>
</evidence>
<organism evidence="1 2">
    <name type="scientific">Sphaerodactylus townsendi</name>
    <dbReference type="NCBI Taxonomy" id="933632"/>
    <lineage>
        <taxon>Eukaryota</taxon>
        <taxon>Metazoa</taxon>
        <taxon>Chordata</taxon>
        <taxon>Craniata</taxon>
        <taxon>Vertebrata</taxon>
        <taxon>Euteleostomi</taxon>
        <taxon>Lepidosauria</taxon>
        <taxon>Squamata</taxon>
        <taxon>Bifurcata</taxon>
        <taxon>Gekkota</taxon>
        <taxon>Sphaerodactylidae</taxon>
        <taxon>Sphaerodactylus</taxon>
    </lineage>
</organism>